<reference evidence="2" key="1">
    <citation type="submission" date="2023-06" db="EMBL/GenBank/DDBJ databases">
        <title>Survivors Of The Sea: Transcriptome response of Skeletonema marinoi to long-term dormancy.</title>
        <authorList>
            <person name="Pinder M.I.M."/>
            <person name="Kourtchenko O."/>
            <person name="Robertson E.K."/>
            <person name="Larsson T."/>
            <person name="Maumus F."/>
            <person name="Osuna-Cruz C.M."/>
            <person name="Vancaester E."/>
            <person name="Stenow R."/>
            <person name="Vandepoele K."/>
            <person name="Ploug H."/>
            <person name="Bruchert V."/>
            <person name="Godhe A."/>
            <person name="Topel M."/>
        </authorList>
    </citation>
    <scope>NUCLEOTIDE SEQUENCE</scope>
    <source>
        <strain evidence="2">R05AC</strain>
    </source>
</reference>
<dbReference type="InterPro" id="IPR011009">
    <property type="entry name" value="Kinase-like_dom_sf"/>
</dbReference>
<dbReference type="PROSITE" id="PS50011">
    <property type="entry name" value="PROTEIN_KINASE_DOM"/>
    <property type="match status" value="1"/>
</dbReference>
<keyword evidence="2" id="KW-0808">Transferase</keyword>
<evidence type="ECO:0000313" key="2">
    <source>
        <dbReference type="EMBL" id="KAK1747402.1"/>
    </source>
</evidence>
<evidence type="ECO:0000259" key="1">
    <source>
        <dbReference type="PROSITE" id="PS50011"/>
    </source>
</evidence>
<dbReference type="SUPFAM" id="SSF56112">
    <property type="entry name" value="Protein kinase-like (PK-like)"/>
    <property type="match status" value="1"/>
</dbReference>
<comment type="caution">
    <text evidence="2">The sequence shown here is derived from an EMBL/GenBank/DDBJ whole genome shotgun (WGS) entry which is preliminary data.</text>
</comment>
<evidence type="ECO:0000313" key="3">
    <source>
        <dbReference type="Proteomes" id="UP001224775"/>
    </source>
</evidence>
<dbReference type="PANTHER" id="PTHR44167:SF24">
    <property type="entry name" value="SERINE_THREONINE-PROTEIN KINASE CHK2"/>
    <property type="match status" value="1"/>
</dbReference>
<sequence length="337" mass="39046">MPKPRAENQLAKVRYLDHGYYRDVWIVEDNPWIWPTQYIKEKDNKPKEALGVIDEKGTADLIPKAYRTMVLKTLRYQHKLNKDSFGEIQLEAIIMERMTKSPRIVDLYGHCGFSVSAELVPIEFEERVVPGEGMFTLKEVEERNKNGLRPYNTFTAEEKLGFALEMAESIADLHGYEDGIIVHDDVQLCQWMTTPDGRLKLGDFNRATIMTWDEINGSYCKFANGNAFGNYRAPEEFAAINLDEQIDTFSFCNNIYALITGLWNFYDTDDDGEVHKKLIGGDLAFVDPRWKDRSYEEGKLVELLPKCWAYDPDERISIFDAVKYLRQAIDEKPKHQD</sequence>
<organism evidence="2 3">
    <name type="scientific">Skeletonema marinoi</name>
    <dbReference type="NCBI Taxonomy" id="267567"/>
    <lineage>
        <taxon>Eukaryota</taxon>
        <taxon>Sar</taxon>
        <taxon>Stramenopiles</taxon>
        <taxon>Ochrophyta</taxon>
        <taxon>Bacillariophyta</taxon>
        <taxon>Coscinodiscophyceae</taxon>
        <taxon>Thalassiosirophycidae</taxon>
        <taxon>Thalassiosirales</taxon>
        <taxon>Skeletonemataceae</taxon>
        <taxon>Skeletonema</taxon>
        <taxon>Skeletonema marinoi-dohrnii complex</taxon>
    </lineage>
</organism>
<gene>
    <name evidence="2" type="ORF">QTG54_001365</name>
</gene>
<dbReference type="Gene3D" id="1.10.510.10">
    <property type="entry name" value="Transferase(Phosphotransferase) domain 1"/>
    <property type="match status" value="1"/>
</dbReference>
<dbReference type="Proteomes" id="UP001224775">
    <property type="component" value="Unassembled WGS sequence"/>
</dbReference>
<protein>
    <submittedName>
        <fullName evidence="2">Serine/threonine-protein kinase</fullName>
        <ecNumber evidence="2">2.7.11.-</ecNumber>
    </submittedName>
</protein>
<dbReference type="PANTHER" id="PTHR44167">
    <property type="entry name" value="OVARIAN-SPECIFIC SERINE/THREONINE-PROTEIN KINASE LOK-RELATED"/>
    <property type="match status" value="1"/>
</dbReference>
<dbReference type="EMBL" id="JATAAI010000002">
    <property type="protein sequence ID" value="KAK1747402.1"/>
    <property type="molecule type" value="Genomic_DNA"/>
</dbReference>
<dbReference type="InterPro" id="IPR000719">
    <property type="entry name" value="Prot_kinase_dom"/>
</dbReference>
<accession>A0AAD9DHI6</accession>
<dbReference type="AlphaFoldDB" id="A0AAD9DHI6"/>
<keyword evidence="3" id="KW-1185">Reference proteome</keyword>
<keyword evidence="2" id="KW-0418">Kinase</keyword>
<feature type="domain" description="Protein kinase" evidence="1">
    <location>
        <begin position="10"/>
        <end position="329"/>
    </location>
</feature>
<proteinExistence type="predicted"/>
<dbReference type="SMART" id="SM00220">
    <property type="entry name" value="S_TKc"/>
    <property type="match status" value="1"/>
</dbReference>
<dbReference type="Pfam" id="PF00069">
    <property type="entry name" value="Pkinase"/>
    <property type="match status" value="1"/>
</dbReference>
<dbReference type="EC" id="2.7.11.-" evidence="2"/>
<dbReference type="GO" id="GO:0005524">
    <property type="term" value="F:ATP binding"/>
    <property type="evidence" value="ECO:0007669"/>
    <property type="project" value="InterPro"/>
</dbReference>
<name>A0AAD9DHI6_9STRA</name>
<dbReference type="GO" id="GO:0004672">
    <property type="term" value="F:protein kinase activity"/>
    <property type="evidence" value="ECO:0007669"/>
    <property type="project" value="InterPro"/>
</dbReference>